<evidence type="ECO:0000313" key="8">
    <source>
        <dbReference type="Proteomes" id="UP000297288"/>
    </source>
</evidence>
<dbReference type="PANTHER" id="PTHR43356:SF2">
    <property type="entry name" value="PHOSPHATE ACETYLTRANSFERASE"/>
    <property type="match status" value="1"/>
</dbReference>
<dbReference type="AlphaFoldDB" id="A0A1G6NJ95"/>
<dbReference type="Pfam" id="PF01515">
    <property type="entry name" value="PTA_PTB"/>
    <property type="match status" value="1"/>
</dbReference>
<dbReference type="InterPro" id="IPR002505">
    <property type="entry name" value="PTA_PTB"/>
</dbReference>
<dbReference type="PIRSF" id="PIRSF000428">
    <property type="entry name" value="P_Ac_trans"/>
    <property type="match status" value="1"/>
</dbReference>
<evidence type="ECO:0000256" key="2">
    <source>
        <dbReference type="ARBA" id="ARBA00022679"/>
    </source>
</evidence>
<evidence type="ECO:0000313" key="6">
    <source>
        <dbReference type="EMBL" id="TGG87860.1"/>
    </source>
</evidence>
<dbReference type="EMBL" id="FMYV01000006">
    <property type="protein sequence ID" value="SDC67356.1"/>
    <property type="molecule type" value="Genomic_DNA"/>
</dbReference>
<dbReference type="InterPro" id="IPR012147">
    <property type="entry name" value="P_Ac_Bu_trans"/>
</dbReference>
<dbReference type="Proteomes" id="UP000199322">
    <property type="component" value="Unassembled WGS sequence"/>
</dbReference>
<sequence length="294" mass="31040">MRNLDDLIKKAKDYEMKRVVVVGAEDTEALNAVSAAHDEGFADPVLVGDKEIIQENLKKIGKTFDIVHAENSQDTAEKGIRLVSSGAADVVMKGNIKTSILLKAALNKDWGLRTGNVLSHCAVLDTPYLDKLIFVTDGGMIIRPDLNQKVSIINNAVKLAKSLGIETPKVGVIAAVEVVNPDMPETKDAAILTQMNRRGQIKDCIVDGPLGIDNALDMTAAKIKKVTGEVAGQADILLVPDIHSGNFLGKSAVYLAGGKIAGLILGCSAPIVVVSRANDAQSKMASLALGVLNA</sequence>
<accession>A0A1G6NJ95</accession>
<name>A0A1G6NJ95_9BACT</name>
<dbReference type="GO" id="GO:0016746">
    <property type="term" value="F:acyltransferase activity"/>
    <property type="evidence" value="ECO:0007669"/>
    <property type="project" value="UniProtKB-KW"/>
</dbReference>
<comment type="similarity">
    <text evidence="1">Belongs to the phosphate acetyltransferase and butyryltransferase family.</text>
</comment>
<reference evidence="5 7" key="1">
    <citation type="submission" date="2016-10" db="EMBL/GenBank/DDBJ databases">
        <authorList>
            <person name="de Groot N.N."/>
        </authorList>
    </citation>
    <scope>NUCLEOTIDE SEQUENCE [LARGE SCALE GENOMIC DNA]</scope>
    <source>
        <strain evidence="5 7">WG14</strain>
    </source>
</reference>
<proteinExistence type="inferred from homology"/>
<dbReference type="PANTHER" id="PTHR43356">
    <property type="entry name" value="PHOSPHATE ACETYLTRANSFERASE"/>
    <property type="match status" value="1"/>
</dbReference>
<dbReference type="OrthoDB" id="9774179at2"/>
<evidence type="ECO:0000259" key="4">
    <source>
        <dbReference type="Pfam" id="PF01515"/>
    </source>
</evidence>
<keyword evidence="7" id="KW-1185">Reference proteome</keyword>
<dbReference type="NCBIfam" id="NF006045">
    <property type="entry name" value="PRK08190.1"/>
    <property type="match status" value="1"/>
</dbReference>
<feature type="domain" description="Phosphate acetyl/butaryl transferase" evidence="4">
    <location>
        <begin position="56"/>
        <end position="289"/>
    </location>
</feature>
<reference evidence="6 8" key="2">
    <citation type="submission" date="2019-04" db="EMBL/GenBank/DDBJ databases">
        <title>Draft genome sequence data and analysis of a Fermenting Bacterium, Geotoga petraea strain HO-Geo1, isolated from heavy-oil petroleum reservoir in Russia.</title>
        <authorList>
            <person name="Grouzdev D.S."/>
            <person name="Semenova E.M."/>
            <person name="Sokolova D.S."/>
            <person name="Tourova T.P."/>
            <person name="Poltaraus A.B."/>
            <person name="Nazina T.N."/>
        </authorList>
    </citation>
    <scope>NUCLEOTIDE SEQUENCE [LARGE SCALE GENOMIC DNA]</scope>
    <source>
        <strain evidence="6 8">HO-Geo1</strain>
    </source>
</reference>
<protein>
    <submittedName>
        <fullName evidence="6">Bifunctional enoyl-CoA hydratase/phosphate acetyltransferase</fullName>
    </submittedName>
    <submittedName>
        <fullName evidence="5">Phosphate butyryltransferase</fullName>
    </submittedName>
</protein>
<dbReference type="Proteomes" id="UP000297288">
    <property type="component" value="Unassembled WGS sequence"/>
</dbReference>
<dbReference type="InterPro" id="IPR050500">
    <property type="entry name" value="Phos_Acetyltrans/Butyryltrans"/>
</dbReference>
<keyword evidence="3" id="KW-0012">Acyltransferase</keyword>
<evidence type="ECO:0000313" key="5">
    <source>
        <dbReference type="EMBL" id="SDC67356.1"/>
    </source>
</evidence>
<gene>
    <name evidence="6" type="ORF">E4650_05840</name>
    <name evidence="5" type="ORF">SAMN04488588_1543</name>
</gene>
<organism evidence="5 7">
    <name type="scientific">Geotoga petraea</name>
    <dbReference type="NCBI Taxonomy" id="28234"/>
    <lineage>
        <taxon>Bacteria</taxon>
        <taxon>Thermotogati</taxon>
        <taxon>Thermotogota</taxon>
        <taxon>Thermotogae</taxon>
        <taxon>Petrotogales</taxon>
        <taxon>Petrotogaceae</taxon>
        <taxon>Geotoga</taxon>
    </lineage>
</organism>
<dbReference type="EMBL" id="SRME01000003">
    <property type="protein sequence ID" value="TGG87860.1"/>
    <property type="molecule type" value="Genomic_DNA"/>
</dbReference>
<keyword evidence="2 5" id="KW-0808">Transferase</keyword>
<dbReference type="RefSeq" id="WP_091404446.1">
    <property type="nucleotide sequence ID" value="NZ_FMYV01000006.1"/>
</dbReference>
<evidence type="ECO:0000256" key="1">
    <source>
        <dbReference type="ARBA" id="ARBA00005656"/>
    </source>
</evidence>
<evidence type="ECO:0000256" key="3">
    <source>
        <dbReference type="ARBA" id="ARBA00023315"/>
    </source>
</evidence>
<dbReference type="SUPFAM" id="SSF53659">
    <property type="entry name" value="Isocitrate/Isopropylmalate dehydrogenase-like"/>
    <property type="match status" value="1"/>
</dbReference>
<evidence type="ECO:0000313" key="7">
    <source>
        <dbReference type="Proteomes" id="UP000199322"/>
    </source>
</evidence>
<dbReference type="Gene3D" id="3.40.718.10">
    <property type="entry name" value="Isopropylmalate Dehydrogenase"/>
    <property type="match status" value="1"/>
</dbReference>
<dbReference type="STRING" id="28234.SAMN04488588_1543"/>